<dbReference type="NCBIfam" id="NF033592">
    <property type="entry name" value="transpos_IS4_1"/>
    <property type="match status" value="1"/>
</dbReference>
<evidence type="ECO:0000256" key="3">
    <source>
        <dbReference type="ARBA" id="ARBA00023125"/>
    </source>
</evidence>
<evidence type="ECO:0000313" key="7">
    <source>
        <dbReference type="EMBL" id="MBD5779015.1"/>
    </source>
</evidence>
<reference evidence="7" key="1">
    <citation type="submission" date="2020-09" db="EMBL/GenBank/DDBJ databases">
        <title>Pelagicoccus enzymogenes sp. nov. with an EPS production, isolated from marine sediment.</title>
        <authorList>
            <person name="Feng X."/>
        </authorList>
    </citation>
    <scope>NUCLEOTIDE SEQUENCE</scope>
    <source>
        <strain evidence="7">NFK12</strain>
    </source>
</reference>
<evidence type="ECO:0000256" key="2">
    <source>
        <dbReference type="ARBA" id="ARBA00022578"/>
    </source>
</evidence>
<accession>A0A927F8B0</accession>
<dbReference type="InterPro" id="IPR025399">
    <property type="entry name" value="DUF4372"/>
</dbReference>
<evidence type="ECO:0000259" key="6">
    <source>
        <dbReference type="Pfam" id="PF14294"/>
    </source>
</evidence>
<evidence type="ECO:0000313" key="8">
    <source>
        <dbReference type="Proteomes" id="UP000622317"/>
    </source>
</evidence>
<gene>
    <name evidence="7" type="ORF">IEN85_05885</name>
</gene>
<keyword evidence="2" id="KW-0815">Transposition</keyword>
<protein>
    <submittedName>
        <fullName evidence="7">IS4 family transposase</fullName>
    </submittedName>
</protein>
<evidence type="ECO:0000256" key="4">
    <source>
        <dbReference type="ARBA" id="ARBA00023172"/>
    </source>
</evidence>
<dbReference type="GO" id="GO:0004803">
    <property type="term" value="F:transposase activity"/>
    <property type="evidence" value="ECO:0007669"/>
    <property type="project" value="InterPro"/>
</dbReference>
<dbReference type="EMBL" id="JACYFG010000006">
    <property type="protein sequence ID" value="MBD5779015.1"/>
    <property type="molecule type" value="Genomic_DNA"/>
</dbReference>
<keyword evidence="8" id="KW-1185">Reference proteome</keyword>
<evidence type="ECO:0000256" key="1">
    <source>
        <dbReference type="ARBA" id="ARBA00010075"/>
    </source>
</evidence>
<dbReference type="Proteomes" id="UP000622317">
    <property type="component" value="Unassembled WGS sequence"/>
</dbReference>
<dbReference type="InterPro" id="IPR012337">
    <property type="entry name" value="RNaseH-like_sf"/>
</dbReference>
<organism evidence="7 8">
    <name type="scientific">Pelagicoccus enzymogenes</name>
    <dbReference type="NCBI Taxonomy" id="2773457"/>
    <lineage>
        <taxon>Bacteria</taxon>
        <taxon>Pseudomonadati</taxon>
        <taxon>Verrucomicrobiota</taxon>
        <taxon>Opitutia</taxon>
        <taxon>Puniceicoccales</taxon>
        <taxon>Pelagicoccaceae</taxon>
        <taxon>Pelagicoccus</taxon>
    </lineage>
</organism>
<keyword evidence="3" id="KW-0238">DNA-binding</keyword>
<evidence type="ECO:0000259" key="5">
    <source>
        <dbReference type="Pfam" id="PF01609"/>
    </source>
</evidence>
<dbReference type="AlphaFoldDB" id="A0A927F8B0"/>
<dbReference type="Pfam" id="PF14294">
    <property type="entry name" value="DUF4372"/>
    <property type="match status" value="1"/>
</dbReference>
<name>A0A927F8B0_9BACT</name>
<dbReference type="GO" id="GO:0006313">
    <property type="term" value="P:DNA transposition"/>
    <property type="evidence" value="ECO:0007669"/>
    <property type="project" value="InterPro"/>
</dbReference>
<comment type="caution">
    <text evidence="7">The sequence shown here is derived from an EMBL/GenBank/DDBJ whole genome shotgun (WGS) entry which is preliminary data.</text>
</comment>
<dbReference type="PANTHER" id="PTHR33258">
    <property type="entry name" value="TRANSPOSASE INSL FOR INSERTION SEQUENCE ELEMENT IS186A-RELATED"/>
    <property type="match status" value="1"/>
</dbReference>
<sequence length="389" mass="44736">MNSGSLVFSQIVDIIDRKQFHRCVSKYPMPRASRSFSARDQFLCMLFAQLTYRESLRDIEACLRSQAQLLYAMGIRGAVSRSNLAYVNEKRDWRAFFELAGVLTRKARRLYSQERYIEEIDQAVYALDASIVDLCMSLFPWAKFRRSKSAVKIHAVIDLAGPIPAFIAVTEGKIHDVNALDWIAFEAGAFYVMDRGYLDFGRLFRIDSARAYFVIRAKSNMSFYVKESRTVDKSTGLRADQTVRLNGARTKGLYGSNLRRISYVDAQTGKTLVFLTNNFDLEAAVVAKLYKARWQIELFFKWIKQNLRIKSFYGTSENAVKTQIWIAVCAYLMVAILNKTTGLDENLSRILQVVSVNIFSKDPIHQLFMKDDTRNIEIDNSNQLMFNDF</sequence>
<keyword evidence="4" id="KW-0233">DNA recombination</keyword>
<dbReference type="PANTHER" id="PTHR33258:SF1">
    <property type="entry name" value="TRANSPOSASE INSL FOR INSERTION SEQUENCE ELEMENT IS186A-RELATED"/>
    <property type="match status" value="1"/>
</dbReference>
<dbReference type="InterPro" id="IPR047952">
    <property type="entry name" value="Transpos_IS4"/>
</dbReference>
<proteinExistence type="inferred from homology"/>
<dbReference type="Pfam" id="PF01609">
    <property type="entry name" value="DDE_Tnp_1"/>
    <property type="match status" value="1"/>
</dbReference>
<feature type="domain" description="DUF4372" evidence="6">
    <location>
        <begin position="4"/>
        <end position="76"/>
    </location>
</feature>
<dbReference type="InterPro" id="IPR002559">
    <property type="entry name" value="Transposase_11"/>
</dbReference>
<dbReference type="GO" id="GO:0003677">
    <property type="term" value="F:DNA binding"/>
    <property type="evidence" value="ECO:0007669"/>
    <property type="project" value="UniProtKB-KW"/>
</dbReference>
<dbReference type="SUPFAM" id="SSF53098">
    <property type="entry name" value="Ribonuclease H-like"/>
    <property type="match status" value="1"/>
</dbReference>
<comment type="similarity">
    <text evidence="1">Belongs to the transposase 11 family.</text>
</comment>
<feature type="domain" description="Transposase IS4-like" evidence="5">
    <location>
        <begin position="123"/>
        <end position="333"/>
    </location>
</feature>
<dbReference type="RefSeq" id="WP_191616136.1">
    <property type="nucleotide sequence ID" value="NZ_JACYFG010000006.1"/>
</dbReference>